<evidence type="ECO:0000313" key="7">
    <source>
        <dbReference type="EMBL" id="SVP88639.1"/>
    </source>
</evidence>
<dbReference type="EC" id="2.7.7.23" evidence="3"/>
<dbReference type="InterPro" id="IPR002618">
    <property type="entry name" value="UDPGP_fam"/>
</dbReference>
<dbReference type="Pfam" id="PF01704">
    <property type="entry name" value="UDPGP"/>
    <property type="match status" value="1"/>
</dbReference>
<dbReference type="InterPro" id="IPR039741">
    <property type="entry name" value="UDP-sugar_pyrophosphorylase"/>
</dbReference>
<reference evidence="7" key="1">
    <citation type="submission" date="2018-07" db="EMBL/GenBank/DDBJ databases">
        <authorList>
            <person name="Quirk P.G."/>
            <person name="Krulwich T.A."/>
        </authorList>
    </citation>
    <scope>NUCLEOTIDE SEQUENCE</scope>
    <source>
        <strain evidence="7">Anand</strain>
    </source>
</reference>
<keyword evidence="5" id="KW-0548">Nucleotidyltransferase</keyword>
<proteinExistence type="inferred from homology"/>
<gene>
    <name evidence="7" type="ORF">TAT_000049700</name>
    <name evidence="8" type="ORF">TAV_000049400</name>
</gene>
<evidence type="ECO:0000256" key="3">
    <source>
        <dbReference type="ARBA" id="ARBA00012457"/>
    </source>
</evidence>
<dbReference type="Gene3D" id="3.90.550.10">
    <property type="entry name" value="Spore Coat Polysaccharide Biosynthesis Protein SpsA, Chain A"/>
    <property type="match status" value="1"/>
</dbReference>
<dbReference type="PANTHER" id="PTHR11952">
    <property type="entry name" value="UDP- GLUCOSE PYROPHOSPHORYLASE"/>
    <property type="match status" value="1"/>
</dbReference>
<comment type="pathway">
    <text evidence="1">Nucleotide-sugar biosynthesis; UDP-N-acetyl-alpha-D-glucosamine biosynthesis; UDP-N-acetyl-alpha-D-glucosamine from N-acetyl-alpha-D-glucosamine 1-phosphate: step 1/1.</text>
</comment>
<evidence type="ECO:0000256" key="6">
    <source>
        <dbReference type="ARBA" id="ARBA00048493"/>
    </source>
</evidence>
<evidence type="ECO:0000256" key="1">
    <source>
        <dbReference type="ARBA" id="ARBA00005208"/>
    </source>
</evidence>
<dbReference type="EMBL" id="UIVT01000001">
    <property type="protein sequence ID" value="SVP88639.1"/>
    <property type="molecule type" value="Genomic_DNA"/>
</dbReference>
<name>A0A3B0MU99_THEAN</name>
<sequence>MDFNETRFLENYLKEALNRKHEGKFTPFKKTTIPSLTSSYPNNIKSYVEPKQQEYHVDKKVCKEGRVTNSNLTNGVNNNTGVYIEESEIKNFKESGLKIIKSCQVCLVILAGGLSTRMGSCEPKSLIPVTVVKRKCLLQLHLEKVSTLFKAAGADPHPFIFILTCSFNHPQILAFLKKNSFFSLDPSRVVLVIQSNLPCFIGEDLNFSEYPKSCLSSPKSDFIDFSQRADFDNFYTRGFRLDVQFEGLVTSPNGNGDVFKSLQTCSEFMDILPNLKCTHVISVDNSLSKPLDPEFIGLQAHLPYFDMLNKCILRKDGESLGVFCVKDYPQIIEYTEINNVLNTCNGGFANNSTDTSLNQYLIGNMCDHIFSGEFINKVLEMKLYEEMPFHAAKKRIPYWCNETLRFLFPDKPNGYKLELFIFDIMRFTNNVMVPIPQNYPLFNFLCVLVDRDDNFAPLKSSWDFDLKNDEAIQYRMDKLFKKWLSQVNCTVLGLSELSPTLSYHGENLLKFKDKTLKGPVYLE</sequence>
<dbReference type="InterPro" id="IPR029044">
    <property type="entry name" value="Nucleotide-diphossugar_trans"/>
</dbReference>
<evidence type="ECO:0000313" key="8">
    <source>
        <dbReference type="EMBL" id="SVP89793.1"/>
    </source>
</evidence>
<evidence type="ECO:0000256" key="5">
    <source>
        <dbReference type="ARBA" id="ARBA00022695"/>
    </source>
</evidence>
<dbReference type="PANTHER" id="PTHR11952:SF2">
    <property type="entry name" value="LD24639P"/>
    <property type="match status" value="1"/>
</dbReference>
<comment type="similarity">
    <text evidence="2">Belongs to the UDPGP type 1 family.</text>
</comment>
<dbReference type="GO" id="GO:0003977">
    <property type="term" value="F:UDP-N-acetylglucosamine diphosphorylase activity"/>
    <property type="evidence" value="ECO:0007669"/>
    <property type="project" value="UniProtKB-EC"/>
</dbReference>
<dbReference type="VEuPathDB" id="PiroplasmaDB:TA20605"/>
<keyword evidence="4" id="KW-0808">Transferase</keyword>
<accession>A0A3B0MU99</accession>
<organism evidence="7">
    <name type="scientific">Theileria annulata</name>
    <dbReference type="NCBI Taxonomy" id="5874"/>
    <lineage>
        <taxon>Eukaryota</taxon>
        <taxon>Sar</taxon>
        <taxon>Alveolata</taxon>
        <taxon>Apicomplexa</taxon>
        <taxon>Aconoidasida</taxon>
        <taxon>Piroplasmida</taxon>
        <taxon>Theileriidae</taxon>
        <taxon>Theileria</taxon>
    </lineage>
</organism>
<dbReference type="AlphaFoldDB" id="A0A3B0MU99"/>
<evidence type="ECO:0000256" key="2">
    <source>
        <dbReference type="ARBA" id="ARBA00010401"/>
    </source>
</evidence>
<dbReference type="SUPFAM" id="SSF53448">
    <property type="entry name" value="Nucleotide-diphospho-sugar transferases"/>
    <property type="match status" value="1"/>
</dbReference>
<evidence type="ECO:0000256" key="4">
    <source>
        <dbReference type="ARBA" id="ARBA00022679"/>
    </source>
</evidence>
<comment type="catalytic activity">
    <reaction evidence="6">
        <text>N-acetyl-alpha-D-glucosamine 1-phosphate + UTP + H(+) = UDP-N-acetyl-alpha-D-glucosamine + diphosphate</text>
        <dbReference type="Rhea" id="RHEA:13509"/>
        <dbReference type="ChEBI" id="CHEBI:15378"/>
        <dbReference type="ChEBI" id="CHEBI:33019"/>
        <dbReference type="ChEBI" id="CHEBI:46398"/>
        <dbReference type="ChEBI" id="CHEBI:57705"/>
        <dbReference type="ChEBI" id="CHEBI:57776"/>
        <dbReference type="EC" id="2.7.7.23"/>
    </reaction>
</comment>
<protein>
    <recommendedName>
        <fullName evidence="3">UDP-N-acetylglucosamine diphosphorylase</fullName>
        <ecNumber evidence="3">2.7.7.23</ecNumber>
    </recommendedName>
</protein>
<dbReference type="EMBL" id="UIVS01000001">
    <property type="protein sequence ID" value="SVP89793.1"/>
    <property type="molecule type" value="Genomic_DNA"/>
</dbReference>